<organism evidence="3 4">
    <name type="scientific">Agrilactobacillus yilanensis</name>
    <dbReference type="NCBI Taxonomy" id="2485997"/>
    <lineage>
        <taxon>Bacteria</taxon>
        <taxon>Bacillati</taxon>
        <taxon>Bacillota</taxon>
        <taxon>Bacilli</taxon>
        <taxon>Lactobacillales</taxon>
        <taxon>Lactobacillaceae</taxon>
        <taxon>Agrilactobacillus</taxon>
    </lineage>
</organism>
<comment type="caution">
    <text evidence="3">The sequence shown here is derived from an EMBL/GenBank/DDBJ whole genome shotgun (WGS) entry which is preliminary data.</text>
</comment>
<dbReference type="PANTHER" id="PTHR35568:SF1">
    <property type="entry name" value="TRANSCRIPTIONAL REGULATOR DAUR"/>
    <property type="match status" value="1"/>
</dbReference>
<dbReference type="Pfam" id="PF08348">
    <property type="entry name" value="PAS_6"/>
    <property type="match status" value="1"/>
</dbReference>
<dbReference type="Proteomes" id="UP001597267">
    <property type="component" value="Unassembled WGS sequence"/>
</dbReference>
<accession>A0ABW4J5D2</accession>
<evidence type="ECO:0000259" key="2">
    <source>
        <dbReference type="Pfam" id="PF13309"/>
    </source>
</evidence>
<dbReference type="PANTHER" id="PTHR35568">
    <property type="entry name" value="TRANSCRIPTIONAL REGULATOR DAUR"/>
    <property type="match status" value="1"/>
</dbReference>
<dbReference type="InterPro" id="IPR013559">
    <property type="entry name" value="YheO"/>
</dbReference>
<feature type="domain" description="YheO-like" evidence="1">
    <location>
        <begin position="7"/>
        <end position="121"/>
    </location>
</feature>
<feature type="domain" description="Transcriptional regulator DauR-like HTH" evidence="2">
    <location>
        <begin position="149"/>
        <end position="210"/>
    </location>
</feature>
<sequence length="213" mass="23936">MLTDDKLKFLSQIGKALAQQFGNNCEVVIHKIDPEDMNHSIVMIENGHVSSRQLGDGPSQVVLESLKKDPNRLENHINYLTRTHDGRVLKSSTLYLKDEQGNLEAIFAINYDVSNLIVAENVLKSLTKTEDTGKSANPEVIPNDVNELLDDLIQESVRLVGKPVALMNKDDKVKSIQFLNEKGAFLITKSGDKISKFFNISKYTLYSYIDLKK</sequence>
<proteinExistence type="predicted"/>
<protein>
    <submittedName>
        <fullName evidence="3">Transcriptional regulator</fullName>
    </submittedName>
</protein>
<dbReference type="InterPro" id="IPR039445">
    <property type="entry name" value="DauR-like_HTH"/>
</dbReference>
<gene>
    <name evidence="3" type="ORF">ACFQ5M_01950</name>
</gene>
<reference evidence="4" key="1">
    <citation type="journal article" date="2019" name="Int. J. Syst. Evol. Microbiol.">
        <title>The Global Catalogue of Microorganisms (GCM) 10K type strain sequencing project: providing services to taxonomists for standard genome sequencing and annotation.</title>
        <authorList>
            <consortium name="The Broad Institute Genomics Platform"/>
            <consortium name="The Broad Institute Genome Sequencing Center for Infectious Disease"/>
            <person name="Wu L."/>
            <person name="Ma J."/>
        </authorList>
    </citation>
    <scope>NUCLEOTIDE SEQUENCE [LARGE SCALE GENOMIC DNA]</scope>
    <source>
        <strain evidence="4">CCM 8896</strain>
    </source>
</reference>
<evidence type="ECO:0000259" key="1">
    <source>
        <dbReference type="Pfam" id="PF08348"/>
    </source>
</evidence>
<evidence type="ECO:0000313" key="3">
    <source>
        <dbReference type="EMBL" id="MFD1670854.1"/>
    </source>
</evidence>
<keyword evidence="4" id="KW-1185">Reference proteome</keyword>
<dbReference type="EMBL" id="JBHTOP010000002">
    <property type="protein sequence ID" value="MFD1670854.1"/>
    <property type="molecule type" value="Genomic_DNA"/>
</dbReference>
<name>A0ABW4J5D2_9LACO</name>
<dbReference type="InterPro" id="IPR039446">
    <property type="entry name" value="DauR-like"/>
</dbReference>
<dbReference type="RefSeq" id="WP_125712589.1">
    <property type="nucleotide sequence ID" value="NZ_JBHTOP010000002.1"/>
</dbReference>
<evidence type="ECO:0000313" key="4">
    <source>
        <dbReference type="Proteomes" id="UP001597267"/>
    </source>
</evidence>
<dbReference type="Pfam" id="PF13309">
    <property type="entry name" value="HTH_22"/>
    <property type="match status" value="1"/>
</dbReference>